<dbReference type="InterPro" id="IPR006235">
    <property type="entry name" value="OAc-hSer/O-AcSer_sulfhydrylase"/>
</dbReference>
<dbReference type="InterPro" id="IPR015422">
    <property type="entry name" value="PyrdxlP-dep_Trfase_small"/>
</dbReference>
<comment type="similarity">
    <text evidence="2 5">Belongs to the trans-sulfuration enzymes family.</text>
</comment>
<dbReference type="InterPro" id="IPR000277">
    <property type="entry name" value="Cys/Met-Metab_PyrdxlP-dep_enz"/>
</dbReference>
<dbReference type="PANTHER" id="PTHR43797:SF2">
    <property type="entry name" value="HOMOCYSTEINE_CYSTEINE SYNTHASE"/>
    <property type="match status" value="1"/>
</dbReference>
<evidence type="ECO:0000256" key="2">
    <source>
        <dbReference type="ARBA" id="ARBA00009077"/>
    </source>
</evidence>
<evidence type="ECO:0000313" key="7">
    <source>
        <dbReference type="Proteomes" id="UP000822142"/>
    </source>
</evidence>
<dbReference type="PIRSF" id="PIRSF001434">
    <property type="entry name" value="CGS"/>
    <property type="match status" value="1"/>
</dbReference>
<protein>
    <submittedName>
        <fullName evidence="6">O-acetylhomoserine aminocarboxypropyltransferase/cysteine synthase</fullName>
    </submittedName>
</protein>
<accession>A0ABX2I6P7</accession>
<comment type="cofactor">
    <cofactor evidence="1 5">
        <name>pyridoxal 5'-phosphate</name>
        <dbReference type="ChEBI" id="CHEBI:597326"/>
    </cofactor>
</comment>
<gene>
    <name evidence="6" type="ORF">G5A70_07295</name>
</gene>
<dbReference type="EMBL" id="JAAITA010000007">
    <property type="protein sequence ID" value="NSJ85979.1"/>
    <property type="molecule type" value="Genomic_DNA"/>
</dbReference>
<dbReference type="Gene3D" id="3.40.640.10">
    <property type="entry name" value="Type I PLP-dependent aspartate aminotransferase-like (Major domain)"/>
    <property type="match status" value="1"/>
</dbReference>
<keyword evidence="7" id="KW-1185">Reference proteome</keyword>
<dbReference type="Gene3D" id="3.90.1150.10">
    <property type="entry name" value="Aspartate Aminotransferase, domain 1"/>
    <property type="match status" value="1"/>
</dbReference>
<dbReference type="InterPro" id="IPR054542">
    <property type="entry name" value="Cys_met_metab_PP"/>
</dbReference>
<dbReference type="PANTHER" id="PTHR43797">
    <property type="entry name" value="HOMOCYSTEINE/CYSTEINE SYNTHASE"/>
    <property type="match status" value="1"/>
</dbReference>
<keyword evidence="3" id="KW-0808">Transferase</keyword>
<dbReference type="PROSITE" id="PS00868">
    <property type="entry name" value="CYS_MET_METAB_PP"/>
    <property type="match status" value="1"/>
</dbReference>
<dbReference type="RefSeq" id="WP_173749004.1">
    <property type="nucleotide sequence ID" value="NZ_JAAITA010000007.1"/>
</dbReference>
<evidence type="ECO:0000256" key="3">
    <source>
        <dbReference type="ARBA" id="ARBA00022679"/>
    </source>
</evidence>
<dbReference type="InterPro" id="IPR015424">
    <property type="entry name" value="PyrdxlP-dep_Trfase"/>
</dbReference>
<dbReference type="InterPro" id="IPR015421">
    <property type="entry name" value="PyrdxlP-dep_Trfase_major"/>
</dbReference>
<evidence type="ECO:0000313" key="6">
    <source>
        <dbReference type="EMBL" id="NSJ85979.1"/>
    </source>
</evidence>
<dbReference type="SUPFAM" id="SSF53383">
    <property type="entry name" value="PLP-dependent transferases"/>
    <property type="match status" value="1"/>
</dbReference>
<keyword evidence="4 5" id="KW-0663">Pyridoxal phosphate</keyword>
<evidence type="ECO:0000256" key="1">
    <source>
        <dbReference type="ARBA" id="ARBA00001933"/>
    </source>
</evidence>
<evidence type="ECO:0000256" key="5">
    <source>
        <dbReference type="RuleBase" id="RU362118"/>
    </source>
</evidence>
<organism evidence="6 7">
    <name type="scientific">Blautia hansenii</name>
    <name type="common">Ruminococcus hansenii</name>
    <dbReference type="NCBI Taxonomy" id="1322"/>
    <lineage>
        <taxon>Bacteria</taxon>
        <taxon>Bacillati</taxon>
        <taxon>Bacillota</taxon>
        <taxon>Clostridia</taxon>
        <taxon>Lachnospirales</taxon>
        <taxon>Lachnospiraceae</taxon>
        <taxon>Blautia</taxon>
    </lineage>
</organism>
<dbReference type="NCBIfam" id="TIGR01326">
    <property type="entry name" value="OAH_OAS_sulfhy"/>
    <property type="match status" value="1"/>
</dbReference>
<reference evidence="6 7" key="1">
    <citation type="journal article" date="2020" name="Cell Host Microbe">
        <title>Functional and Genomic Variation between Human-Derived Isolates of Lachnospiraceae Reveals Inter- and Intra-Species Diversity.</title>
        <authorList>
            <person name="Sorbara M.T."/>
            <person name="Littmann E.R."/>
            <person name="Fontana E."/>
            <person name="Moody T.U."/>
            <person name="Kohout C.E."/>
            <person name="Gjonbalaj M."/>
            <person name="Eaton V."/>
            <person name="Seok R."/>
            <person name="Leiner I.M."/>
            <person name="Pamer E.G."/>
        </authorList>
    </citation>
    <scope>NUCLEOTIDE SEQUENCE [LARGE SCALE GENOMIC DNA]</scope>
    <source>
        <strain evidence="6 7">MSK.15.26</strain>
    </source>
</reference>
<dbReference type="Pfam" id="PF01053">
    <property type="entry name" value="Cys_Met_Meta_PP"/>
    <property type="match status" value="1"/>
</dbReference>
<sequence>MSIKTREERKFRFETLQLHVGQEKPDVATGARAVPIYQTSSYVFENSKQAADRFGLSDPGNIYGRLTNPTEDVFEKRIAALEGGVAALAVASGAAAISYTFQNLTQAGDHIVSAKNIYGGTYNLLAHTLPQYGISSTFVDIFNKEEIQKAIQENTKAIFIETLGNPNSEVVDIEEIAKIAHANKIPLVVDNTFATPYLVRPIAYGADIVVHSATKFIGGHGTAIGGVIVDSGNFDWEASGKFPSLTEPNPSYHGISFTKAVGAAAFVTKIRAILLRDTGATISPFHSFLFLQGLETLSLRVERHVENAVKTAEFLNNHPLVERVHHPSVTEEEEQKKLYKKYFPNGGGSIFTFEIKGDAATAQKFIDQLQLFSLLANVADVKSLVIHPATTTHSQCTEEELESQGIKPNTIRLSVGTENIADILEDLEEAFANL</sequence>
<dbReference type="Proteomes" id="UP000822142">
    <property type="component" value="Unassembled WGS sequence"/>
</dbReference>
<evidence type="ECO:0000256" key="4">
    <source>
        <dbReference type="ARBA" id="ARBA00022898"/>
    </source>
</evidence>
<name>A0ABX2I6P7_BLAHA</name>
<dbReference type="CDD" id="cd00614">
    <property type="entry name" value="CGS_like"/>
    <property type="match status" value="1"/>
</dbReference>
<comment type="caution">
    <text evidence="6">The sequence shown here is derived from an EMBL/GenBank/DDBJ whole genome shotgun (WGS) entry which is preliminary data.</text>
</comment>
<proteinExistence type="inferred from homology"/>